<protein>
    <submittedName>
        <fullName evidence="2">Reverse transcriptase-like protein</fullName>
    </submittedName>
</protein>
<dbReference type="PROSITE" id="PS50879">
    <property type="entry name" value="RNASE_H_1"/>
    <property type="match status" value="1"/>
</dbReference>
<dbReference type="EMBL" id="WKKF01000006">
    <property type="protein sequence ID" value="MRX55788.1"/>
    <property type="molecule type" value="Genomic_DNA"/>
</dbReference>
<keyword evidence="2" id="KW-0695">RNA-directed DNA polymerase</keyword>
<keyword evidence="3" id="KW-1185">Reference proteome</keyword>
<dbReference type="InterPro" id="IPR002156">
    <property type="entry name" value="RNaseH_domain"/>
</dbReference>
<reference evidence="2 3" key="1">
    <citation type="submission" date="2019-11" db="EMBL/GenBank/DDBJ databases">
        <title>Bacillus idriensis genome.</title>
        <authorList>
            <person name="Konopka E.N."/>
            <person name="Newman J.D."/>
        </authorList>
    </citation>
    <scope>NUCLEOTIDE SEQUENCE [LARGE SCALE GENOMIC DNA]</scope>
    <source>
        <strain evidence="2 3">DSM 19097</strain>
    </source>
</reference>
<dbReference type="AlphaFoldDB" id="A0A6I2MC53"/>
<keyword evidence="2" id="KW-0548">Nucleotidyltransferase</keyword>
<accession>A0A6I2MC53</accession>
<dbReference type="InterPro" id="IPR012337">
    <property type="entry name" value="RNaseH-like_sf"/>
</dbReference>
<dbReference type="SUPFAM" id="SSF53098">
    <property type="entry name" value="Ribonuclease H-like"/>
    <property type="match status" value="1"/>
</dbReference>
<organism evidence="2 3">
    <name type="scientific">Metabacillus idriensis</name>
    <dbReference type="NCBI Taxonomy" id="324768"/>
    <lineage>
        <taxon>Bacteria</taxon>
        <taxon>Bacillati</taxon>
        <taxon>Bacillota</taxon>
        <taxon>Bacilli</taxon>
        <taxon>Bacillales</taxon>
        <taxon>Bacillaceae</taxon>
        <taxon>Metabacillus</taxon>
    </lineage>
</organism>
<evidence type="ECO:0000313" key="2">
    <source>
        <dbReference type="EMBL" id="MRX55788.1"/>
    </source>
</evidence>
<keyword evidence="2" id="KW-0808">Transferase</keyword>
<dbReference type="GO" id="GO:0003964">
    <property type="term" value="F:RNA-directed DNA polymerase activity"/>
    <property type="evidence" value="ECO:0007669"/>
    <property type="project" value="UniProtKB-KW"/>
</dbReference>
<dbReference type="CDD" id="cd09279">
    <property type="entry name" value="RNase_HI_like"/>
    <property type="match status" value="1"/>
</dbReference>
<sequence length="221" mass="25359">MKYLIKWMYSSPKKKNMLFTSDDETDLDSAISIGDDLEKTGRVKSIEFIDTRGTPWSLKELKKLKLKVVHEPADVEAYFDGNYNKQTKEAGLGAVIYYTLNEKRTRMRFSAKAEEAASNNEAEYMAVYFLVQKLEELGVRYQDVTFKGDSQVVLNQLSGEWPVYEEAYTLWLDRIEAALKKMKVRPICMPIARKENEEADKLAGQGLKGITIASEWKLESD</sequence>
<comment type="caution">
    <text evidence="2">The sequence shown here is derived from an EMBL/GenBank/DDBJ whole genome shotgun (WGS) entry which is preliminary data.</text>
</comment>
<dbReference type="InterPro" id="IPR036397">
    <property type="entry name" value="RNaseH_sf"/>
</dbReference>
<name>A0A6I2MC53_9BACI</name>
<dbReference type="Proteomes" id="UP000441585">
    <property type="component" value="Unassembled WGS sequence"/>
</dbReference>
<evidence type="ECO:0000259" key="1">
    <source>
        <dbReference type="PROSITE" id="PS50879"/>
    </source>
</evidence>
<feature type="domain" description="RNase H type-1" evidence="1">
    <location>
        <begin position="71"/>
        <end position="208"/>
    </location>
</feature>
<dbReference type="GO" id="GO:0003676">
    <property type="term" value="F:nucleic acid binding"/>
    <property type="evidence" value="ECO:0007669"/>
    <property type="project" value="InterPro"/>
</dbReference>
<dbReference type="PANTHER" id="PTHR46387">
    <property type="entry name" value="POLYNUCLEOTIDYL TRANSFERASE, RIBONUCLEASE H-LIKE SUPERFAMILY PROTEIN"/>
    <property type="match status" value="1"/>
</dbReference>
<dbReference type="RefSeq" id="WP_170292824.1">
    <property type="nucleotide sequence ID" value="NZ_CAJGAA010000008.1"/>
</dbReference>
<dbReference type="PANTHER" id="PTHR46387:SF2">
    <property type="entry name" value="RIBONUCLEASE HI"/>
    <property type="match status" value="1"/>
</dbReference>
<dbReference type="Pfam" id="PF13456">
    <property type="entry name" value="RVT_3"/>
    <property type="match status" value="1"/>
</dbReference>
<dbReference type="GO" id="GO:0004523">
    <property type="term" value="F:RNA-DNA hybrid ribonuclease activity"/>
    <property type="evidence" value="ECO:0007669"/>
    <property type="project" value="InterPro"/>
</dbReference>
<dbReference type="NCBIfam" id="NF005822">
    <property type="entry name" value="PRK07708.1"/>
    <property type="match status" value="1"/>
</dbReference>
<proteinExistence type="predicted"/>
<dbReference type="Gene3D" id="3.30.420.10">
    <property type="entry name" value="Ribonuclease H-like superfamily/Ribonuclease H"/>
    <property type="match status" value="1"/>
</dbReference>
<gene>
    <name evidence="2" type="ORF">GJU41_17640</name>
</gene>
<evidence type="ECO:0000313" key="3">
    <source>
        <dbReference type="Proteomes" id="UP000441585"/>
    </source>
</evidence>